<dbReference type="NCBIfam" id="TIGR02414">
    <property type="entry name" value="pepN_proteo"/>
    <property type="match status" value="1"/>
</dbReference>
<evidence type="ECO:0000259" key="13">
    <source>
        <dbReference type="Pfam" id="PF01433"/>
    </source>
</evidence>
<evidence type="ECO:0000256" key="9">
    <source>
        <dbReference type="ARBA" id="ARBA00022801"/>
    </source>
</evidence>
<dbReference type="InterPro" id="IPR042097">
    <property type="entry name" value="Aminopeptidase_N-like_N_sf"/>
</dbReference>
<keyword evidence="7" id="KW-0645">Protease</keyword>
<organism evidence="17 18">
    <name type="scientific">Bordetella petrii (strain ATCC BAA-461 / DSM 12804 / CCUG 43448 / CIP 107267 / Se-1111R)</name>
    <dbReference type="NCBI Taxonomy" id="340100"/>
    <lineage>
        <taxon>Bacteria</taxon>
        <taxon>Pseudomonadati</taxon>
        <taxon>Pseudomonadota</taxon>
        <taxon>Betaproteobacteria</taxon>
        <taxon>Burkholderiales</taxon>
        <taxon>Alcaligenaceae</taxon>
        <taxon>Bordetella</taxon>
    </lineage>
</organism>
<dbReference type="Pfam" id="PF01433">
    <property type="entry name" value="Peptidase_M1"/>
    <property type="match status" value="1"/>
</dbReference>
<protein>
    <recommendedName>
        <fullName evidence="5 12">Aminopeptidase N</fullName>
        <ecNumber evidence="4 12">3.4.11.2</ecNumber>
    </recommendedName>
</protein>
<evidence type="ECO:0000256" key="10">
    <source>
        <dbReference type="ARBA" id="ARBA00022833"/>
    </source>
</evidence>
<dbReference type="Pfam" id="PF17900">
    <property type="entry name" value="Peptidase_M1_N"/>
    <property type="match status" value="1"/>
</dbReference>
<feature type="domain" description="Peptidase M1 membrane alanine aminopeptidase" evidence="13">
    <location>
        <begin position="229"/>
        <end position="445"/>
    </location>
</feature>
<dbReference type="KEGG" id="bpt:Bpet2743"/>
<dbReference type="InterPro" id="IPR024601">
    <property type="entry name" value="Peptidase_M1_pepN_C"/>
</dbReference>
<dbReference type="MEROPS" id="M01.005"/>
<dbReference type="Proteomes" id="UP000001225">
    <property type="component" value="Chromosome"/>
</dbReference>
<evidence type="ECO:0000256" key="5">
    <source>
        <dbReference type="ARBA" id="ARBA00015611"/>
    </source>
</evidence>
<dbReference type="Pfam" id="PF11940">
    <property type="entry name" value="DUF3458"/>
    <property type="match status" value="1"/>
</dbReference>
<evidence type="ECO:0000259" key="15">
    <source>
        <dbReference type="Pfam" id="PF17432"/>
    </source>
</evidence>
<dbReference type="Gene3D" id="3.30.2010.30">
    <property type="match status" value="1"/>
</dbReference>
<dbReference type="InterPro" id="IPR037144">
    <property type="entry name" value="Peptidase_M1_pepN_C_sf"/>
</dbReference>
<feature type="domain" description="Peptidase M1 alanyl aminopeptidase C-terminal" evidence="15">
    <location>
        <begin position="576"/>
        <end position="899"/>
    </location>
</feature>
<dbReference type="InterPro" id="IPR012779">
    <property type="entry name" value="Peptidase_M1_pepN"/>
</dbReference>
<evidence type="ECO:0000256" key="8">
    <source>
        <dbReference type="ARBA" id="ARBA00022723"/>
    </source>
</evidence>
<proteinExistence type="inferred from homology"/>
<dbReference type="SUPFAM" id="SSF63737">
    <property type="entry name" value="Leukotriene A4 hydrolase N-terminal domain"/>
    <property type="match status" value="1"/>
</dbReference>
<dbReference type="PANTHER" id="PTHR46322:SF1">
    <property type="entry name" value="PUROMYCIN-SENSITIVE AMINOPEPTIDASE"/>
    <property type="match status" value="1"/>
</dbReference>
<evidence type="ECO:0000256" key="1">
    <source>
        <dbReference type="ARBA" id="ARBA00000098"/>
    </source>
</evidence>
<reference evidence="17 18" key="1">
    <citation type="journal article" date="2008" name="BMC Genomics">
        <title>The missing link: Bordetella petrii is endowed with both the metabolic versatility of environmental bacteria and virulence traits of pathogenic Bordetellae.</title>
        <authorList>
            <person name="Gross R."/>
            <person name="Guzman C.A."/>
            <person name="Sebaihia M."/>
            <person name="Martins Dos Santos V.A."/>
            <person name="Pieper D.H."/>
            <person name="Koebnik R."/>
            <person name="Lechner M."/>
            <person name="Bartels D."/>
            <person name="Buhrmester J."/>
            <person name="Choudhuri J.V."/>
            <person name="Ebensen T."/>
            <person name="Gaigalat L."/>
            <person name="Herrmann S."/>
            <person name="Khachane A.N."/>
            <person name="Larisch C."/>
            <person name="Link S."/>
            <person name="Linke B."/>
            <person name="Meyer F."/>
            <person name="Mormann S."/>
            <person name="Nakunst D."/>
            <person name="Rueckert C."/>
            <person name="Schneiker-Bekel S."/>
            <person name="Schulze K."/>
            <person name="Vorhoelter F.J."/>
            <person name="Yevsa T."/>
            <person name="Engle J.T."/>
            <person name="Goldman W.E."/>
            <person name="Puehler A."/>
            <person name="Goebel U.B."/>
            <person name="Goesmann A."/>
            <person name="Bloecker H."/>
            <person name="Kaiser O."/>
            <person name="Martinez-Arias R."/>
        </authorList>
    </citation>
    <scope>NUCLEOTIDE SEQUENCE [LARGE SCALE GENOMIC DNA]</scope>
    <source>
        <strain evidence="18">ATCC BAA-461 / DSM 12804 / CCUG 43448 / CIP 107267 / Se-1111R</strain>
    </source>
</reference>
<dbReference type="STRING" id="94624.Bpet2743"/>
<comment type="cofactor">
    <cofactor evidence="2">
        <name>Zn(2+)</name>
        <dbReference type="ChEBI" id="CHEBI:29105"/>
    </cofactor>
</comment>
<evidence type="ECO:0000259" key="14">
    <source>
        <dbReference type="Pfam" id="PF11940"/>
    </source>
</evidence>
<evidence type="ECO:0000256" key="2">
    <source>
        <dbReference type="ARBA" id="ARBA00001947"/>
    </source>
</evidence>
<dbReference type="InterPro" id="IPR014782">
    <property type="entry name" value="Peptidase_M1_dom"/>
</dbReference>
<dbReference type="Gene3D" id="1.25.50.10">
    <property type="entry name" value="Peptidase M1, alanyl aminopeptidase, C-terminal domain"/>
    <property type="match status" value="1"/>
</dbReference>
<evidence type="ECO:0000256" key="11">
    <source>
        <dbReference type="ARBA" id="ARBA00023049"/>
    </source>
</evidence>
<evidence type="ECO:0000256" key="6">
    <source>
        <dbReference type="ARBA" id="ARBA00022438"/>
    </source>
</evidence>
<evidence type="ECO:0000259" key="16">
    <source>
        <dbReference type="Pfam" id="PF17900"/>
    </source>
</evidence>
<dbReference type="FunFam" id="2.60.40.1840:FF:000001">
    <property type="entry name" value="Aminopeptidase N"/>
    <property type="match status" value="1"/>
</dbReference>
<keyword evidence="18" id="KW-1185">Reference proteome</keyword>
<feature type="domain" description="Aminopeptidase N-like N-terminal" evidence="16">
    <location>
        <begin position="107"/>
        <end position="190"/>
    </location>
</feature>
<dbReference type="Gene3D" id="2.60.40.1730">
    <property type="entry name" value="tricorn interacting facor f3 domain"/>
    <property type="match status" value="1"/>
</dbReference>
<comment type="catalytic activity">
    <reaction evidence="1">
        <text>Release of an N-terminal amino acid, Xaa-|-Yaa- from a peptide, amide or arylamide. Xaa is preferably Ala, but may be most amino acids including Pro (slow action). When a terminal hydrophobic residue is followed by a prolyl residue, the two may be released as an intact Xaa-Pro dipeptide.</text>
        <dbReference type="EC" id="3.4.11.2"/>
    </reaction>
</comment>
<dbReference type="Gene3D" id="2.60.40.1840">
    <property type="match status" value="1"/>
</dbReference>
<dbReference type="Pfam" id="PF17432">
    <property type="entry name" value="DUF3458_C"/>
    <property type="match status" value="1"/>
</dbReference>
<dbReference type="Gene3D" id="1.10.390.10">
    <property type="entry name" value="Neutral Protease Domain 2"/>
    <property type="match status" value="1"/>
</dbReference>
<keyword evidence="11" id="KW-0482">Metalloprotease</keyword>
<dbReference type="InterPro" id="IPR045357">
    <property type="entry name" value="Aminopeptidase_N-like_N"/>
</dbReference>
<accession>A9IQQ5</accession>
<dbReference type="PRINTS" id="PR00756">
    <property type="entry name" value="ALADIPTASE"/>
</dbReference>
<comment type="similarity">
    <text evidence="3">Belongs to the peptidase M1 family.</text>
</comment>
<dbReference type="GO" id="GO:0016285">
    <property type="term" value="F:alanyl aminopeptidase activity"/>
    <property type="evidence" value="ECO:0007669"/>
    <property type="project" value="UniProtKB-EC"/>
</dbReference>
<dbReference type="EMBL" id="AM902716">
    <property type="protein sequence ID" value="CAP43085.1"/>
    <property type="molecule type" value="Genomic_DNA"/>
</dbReference>
<dbReference type="SUPFAM" id="SSF55486">
    <property type="entry name" value="Metalloproteases ('zincins'), catalytic domain"/>
    <property type="match status" value="1"/>
</dbReference>
<evidence type="ECO:0000313" key="17">
    <source>
        <dbReference type="EMBL" id="CAP43085.1"/>
    </source>
</evidence>
<keyword evidence="8" id="KW-0479">Metal-binding</keyword>
<evidence type="ECO:0000256" key="12">
    <source>
        <dbReference type="NCBIfam" id="TIGR02414"/>
    </source>
</evidence>
<dbReference type="GO" id="GO:0006508">
    <property type="term" value="P:proteolysis"/>
    <property type="evidence" value="ECO:0007669"/>
    <property type="project" value="UniProtKB-UniRule"/>
</dbReference>
<dbReference type="GO" id="GO:0008237">
    <property type="term" value="F:metallopeptidase activity"/>
    <property type="evidence" value="ECO:0007669"/>
    <property type="project" value="UniProtKB-UniRule"/>
</dbReference>
<name>A9IQQ5_BORPD</name>
<gene>
    <name evidence="17" type="primary">pepN</name>
    <name evidence="17" type="ordered locus">Bpet2743</name>
</gene>
<keyword evidence="6 17" id="KW-0031">Aminopeptidase</keyword>
<dbReference type="AlphaFoldDB" id="A9IQQ5"/>
<dbReference type="eggNOG" id="COG0308">
    <property type="taxonomic scope" value="Bacteria"/>
</dbReference>
<dbReference type="InterPro" id="IPR035414">
    <property type="entry name" value="Peptidase_M1_pepN_Ig-like"/>
</dbReference>
<evidence type="ECO:0000256" key="7">
    <source>
        <dbReference type="ARBA" id="ARBA00022670"/>
    </source>
</evidence>
<dbReference type="InterPro" id="IPR038438">
    <property type="entry name" value="PepN_Ig-like_sf"/>
</dbReference>
<evidence type="ECO:0000313" key="18">
    <source>
        <dbReference type="Proteomes" id="UP000001225"/>
    </source>
</evidence>
<keyword evidence="10" id="KW-0862">Zinc</keyword>
<dbReference type="PANTHER" id="PTHR46322">
    <property type="entry name" value="PUROMYCIN-SENSITIVE AMINOPEPTIDASE"/>
    <property type="match status" value="1"/>
</dbReference>
<evidence type="ECO:0000256" key="4">
    <source>
        <dbReference type="ARBA" id="ARBA00012564"/>
    </source>
</evidence>
<sequence length="902" mass="99269">MRTETPVTVYRKDYQPYPYAIPEVALAFDLDPESTQVHSTLRIERKADAPADAPLVLDGAELELVSLQVDGKPWPADRYTLDDSALILSGLPGAATIDIVSRCRPAANSTLMGLYVSGGNFFTQCEAEGFRRITWFADRPDVMSRYRVTLRATADYPVLLSNGNLLATHTLPDGRQEAQWEDPFPKPCYLFALVAGRLTHRETTVQTASGRPVLLQVYSDPGSEDRTEWALESLVRALRWDESRFGLELDLDRFMVVAVRDFNMGAMENKGLNIFNAAYVLADPHTATDANYEGIEAVIGHEYFHNWTGNRVTCRDWFQLSLKEGLTVFRDQEFTADMMARDLDPAAAASARAVKRIDDVVTLRAAQYPEDAGPMAHPIRPESYQEIGNFYTATVYEKGAEVIRMQHTLLGAEGFRAGMDEYFRRHDGQAVTCDDFVAAMESVYARQHPGRDLSVFRRWYRQAGTPRVAVSLDYDAAARQCTVTLAQRCPPAGVEKRAGDGYVKAPPHIPFALGLLDPQGRALPLRLAGGQPQDTALLELTQESQQWVFHDVPAQPVPSLLRGFSAPVIVEYNWSDAELALLSAHDTDPFARWEAGQELATRQILALAASQQSGAPMQADAAFIQAWRALLTDPTLDAGYRARALALPSEKTLAERMQAIDPPALAAARDFLRAELGRELAAEWRAAFDGNQTPGAYSPAPGPAGRRALKNQALSHLMAAGLDGAQALAQAQFDQAGNMTDSLAALSALVNHGQPQAAAQALQAFYTRWQDDPLVIDKWFTLQATARGTDVEAVRALMAHPAFTLRNPNRARALVFQFCLNNARGLHRADGAGYAYWTEQVLALDALNPEIAARLARALDNWSRFVPALRAPMQAALQQVRGHAGLSRNVLEIVSKALEFAA</sequence>
<dbReference type="FunFam" id="3.30.2010.30:FF:000002">
    <property type="entry name" value="Putative aminopeptidase N"/>
    <property type="match status" value="1"/>
</dbReference>
<keyword evidence="9 17" id="KW-0378">Hydrolase</keyword>
<evidence type="ECO:0000256" key="3">
    <source>
        <dbReference type="ARBA" id="ARBA00010136"/>
    </source>
</evidence>
<dbReference type="InterPro" id="IPR001930">
    <property type="entry name" value="Peptidase_M1"/>
</dbReference>
<dbReference type="EC" id="3.4.11.2" evidence="4 12"/>
<dbReference type="CDD" id="cd09600">
    <property type="entry name" value="M1_APN"/>
    <property type="match status" value="1"/>
</dbReference>
<dbReference type="InterPro" id="IPR027268">
    <property type="entry name" value="Peptidase_M4/M1_CTD_sf"/>
</dbReference>
<dbReference type="GO" id="GO:0008270">
    <property type="term" value="F:zinc ion binding"/>
    <property type="evidence" value="ECO:0007669"/>
    <property type="project" value="InterPro"/>
</dbReference>
<feature type="domain" description="Peptidase M1 alanyl aminopeptidase Ig-like fold" evidence="14">
    <location>
        <begin position="464"/>
        <end position="573"/>
    </location>
</feature>